<dbReference type="Gene3D" id="3.30.56.110">
    <property type="entry name" value="Protein of unknown function DUF2237"/>
    <property type="match status" value="1"/>
</dbReference>
<dbReference type="Proteomes" id="UP000316598">
    <property type="component" value="Unassembled WGS sequence"/>
</dbReference>
<dbReference type="OrthoDB" id="9792525at2"/>
<comment type="caution">
    <text evidence="1">The sequence shown here is derived from an EMBL/GenBank/DDBJ whole genome shotgun (WGS) entry which is preliminary data.</text>
</comment>
<dbReference type="InterPro" id="IPR018714">
    <property type="entry name" value="DUF2237"/>
</dbReference>
<organism evidence="1 2">
    <name type="scientific">Rubripirellula amarantea</name>
    <dbReference type="NCBI Taxonomy" id="2527999"/>
    <lineage>
        <taxon>Bacteria</taxon>
        <taxon>Pseudomonadati</taxon>
        <taxon>Planctomycetota</taxon>
        <taxon>Planctomycetia</taxon>
        <taxon>Pirellulales</taxon>
        <taxon>Pirellulaceae</taxon>
        <taxon>Rubripirellula</taxon>
    </lineage>
</organism>
<dbReference type="Pfam" id="PF09996">
    <property type="entry name" value="DUF2237"/>
    <property type="match status" value="1"/>
</dbReference>
<name>A0A5C5WKK2_9BACT</name>
<dbReference type="AlphaFoldDB" id="A0A5C5WKK2"/>
<evidence type="ECO:0000313" key="1">
    <source>
        <dbReference type="EMBL" id="TWT51316.1"/>
    </source>
</evidence>
<proteinExistence type="predicted"/>
<dbReference type="EMBL" id="SJPI01000002">
    <property type="protein sequence ID" value="TWT51316.1"/>
    <property type="molecule type" value="Genomic_DNA"/>
</dbReference>
<evidence type="ECO:0008006" key="3">
    <source>
        <dbReference type="Google" id="ProtNLM"/>
    </source>
</evidence>
<dbReference type="PANTHER" id="PTHR37466">
    <property type="entry name" value="SLR1628 PROTEIN"/>
    <property type="match status" value="1"/>
</dbReference>
<gene>
    <name evidence="1" type="ORF">Pla22_40930</name>
</gene>
<evidence type="ECO:0000313" key="2">
    <source>
        <dbReference type="Proteomes" id="UP000316598"/>
    </source>
</evidence>
<keyword evidence="2" id="KW-1185">Reference proteome</keyword>
<reference evidence="1 2" key="1">
    <citation type="submission" date="2019-02" db="EMBL/GenBank/DDBJ databases">
        <title>Deep-cultivation of Planctomycetes and their phenomic and genomic characterization uncovers novel biology.</title>
        <authorList>
            <person name="Wiegand S."/>
            <person name="Jogler M."/>
            <person name="Boedeker C."/>
            <person name="Pinto D."/>
            <person name="Vollmers J."/>
            <person name="Rivas-Marin E."/>
            <person name="Kohn T."/>
            <person name="Peeters S.H."/>
            <person name="Heuer A."/>
            <person name="Rast P."/>
            <person name="Oberbeckmann S."/>
            <person name="Bunk B."/>
            <person name="Jeske O."/>
            <person name="Meyerdierks A."/>
            <person name="Storesund J.E."/>
            <person name="Kallscheuer N."/>
            <person name="Luecker S."/>
            <person name="Lage O.M."/>
            <person name="Pohl T."/>
            <person name="Merkel B.J."/>
            <person name="Hornburger P."/>
            <person name="Mueller R.-W."/>
            <person name="Bruemmer F."/>
            <person name="Labrenz M."/>
            <person name="Spormann A.M."/>
            <person name="Op Den Camp H."/>
            <person name="Overmann J."/>
            <person name="Amann R."/>
            <person name="Jetten M.S.M."/>
            <person name="Mascher T."/>
            <person name="Medema M.H."/>
            <person name="Devos D.P."/>
            <person name="Kaster A.-K."/>
            <person name="Ovreas L."/>
            <person name="Rohde M."/>
            <person name="Galperin M.Y."/>
            <person name="Jogler C."/>
        </authorList>
    </citation>
    <scope>NUCLEOTIDE SEQUENCE [LARGE SCALE GENOMIC DNA]</scope>
    <source>
        <strain evidence="1 2">Pla22</strain>
    </source>
</reference>
<dbReference type="RefSeq" id="WP_146516389.1">
    <property type="nucleotide sequence ID" value="NZ_SJPI01000002.1"/>
</dbReference>
<protein>
    <recommendedName>
        <fullName evidence="3">DUF2237 domain-containing protein</fullName>
    </recommendedName>
</protein>
<dbReference type="PANTHER" id="PTHR37466:SF1">
    <property type="entry name" value="SLR1628 PROTEIN"/>
    <property type="match status" value="1"/>
</dbReference>
<sequence length="120" mass="13094">MAKNVLGSDLQSCSTNPMTGFFRDGCCNTGGEDAGLHVICCQVTAEFLDFSKARGNDLTTPMPMYRFPGLVPGDRWCLCAARWKEAYDAGMAPPVILESCHISSLEFASLEELQEHAVEL</sequence>
<accession>A0A5C5WKK2</accession>